<organism evidence="8 9">
    <name type="scientific">Colletotrichum orbiculare (strain 104-T / ATCC 96160 / CBS 514.97 / LARS 414 / MAFF 240422)</name>
    <name type="common">Cucumber anthracnose fungus</name>
    <name type="synonym">Colletotrichum lagenarium</name>
    <dbReference type="NCBI Taxonomy" id="1213857"/>
    <lineage>
        <taxon>Eukaryota</taxon>
        <taxon>Fungi</taxon>
        <taxon>Dikarya</taxon>
        <taxon>Ascomycota</taxon>
        <taxon>Pezizomycotina</taxon>
        <taxon>Sordariomycetes</taxon>
        <taxon>Hypocreomycetidae</taxon>
        <taxon>Glomerellales</taxon>
        <taxon>Glomerellaceae</taxon>
        <taxon>Colletotrichum</taxon>
        <taxon>Colletotrichum orbiculare species complex</taxon>
    </lineage>
</organism>
<dbReference type="GO" id="GO:0071949">
    <property type="term" value="F:FAD binding"/>
    <property type="evidence" value="ECO:0007669"/>
    <property type="project" value="InterPro"/>
</dbReference>
<feature type="binding site" evidence="6">
    <location>
        <position position="357"/>
    </location>
    <ligand>
        <name>D-dopa</name>
        <dbReference type="ChEBI" id="CHEBI:149689"/>
    </ligand>
</feature>
<dbReference type="GO" id="GO:0003884">
    <property type="term" value="F:D-amino-acid oxidase activity"/>
    <property type="evidence" value="ECO:0007669"/>
    <property type="project" value="InterPro"/>
</dbReference>
<dbReference type="InterPro" id="IPR006181">
    <property type="entry name" value="D-amino_acid_oxidase_CS"/>
</dbReference>
<comment type="cofactor">
    <cofactor evidence="1 6">
        <name>FAD</name>
        <dbReference type="ChEBI" id="CHEBI:57692"/>
    </cofactor>
</comment>
<keyword evidence="3" id="KW-0285">Flavoprotein</keyword>
<keyword evidence="9" id="KW-1185">Reference proteome</keyword>
<protein>
    <submittedName>
        <fullName evidence="8">D-amino-acid oxidase</fullName>
    </submittedName>
</protein>
<evidence type="ECO:0000256" key="1">
    <source>
        <dbReference type="ARBA" id="ARBA00001974"/>
    </source>
</evidence>
<dbReference type="InterPro" id="IPR006076">
    <property type="entry name" value="FAD-dep_OxRdtase"/>
</dbReference>
<dbReference type="SUPFAM" id="SSF54373">
    <property type="entry name" value="FAD-linked reductases, C-terminal domain"/>
    <property type="match status" value="1"/>
</dbReference>
<dbReference type="GO" id="GO:0019478">
    <property type="term" value="P:D-amino acid catabolic process"/>
    <property type="evidence" value="ECO:0007669"/>
    <property type="project" value="TreeGrafter"/>
</dbReference>
<keyword evidence="5" id="KW-0560">Oxidoreductase</keyword>
<evidence type="ECO:0000259" key="7">
    <source>
        <dbReference type="Pfam" id="PF01266"/>
    </source>
</evidence>
<feature type="binding site" evidence="6">
    <location>
        <begin position="83"/>
        <end position="84"/>
    </location>
    <ligand>
        <name>FAD</name>
        <dbReference type="ChEBI" id="CHEBI:57692"/>
    </ligand>
</feature>
<evidence type="ECO:0000313" key="9">
    <source>
        <dbReference type="Proteomes" id="UP000014480"/>
    </source>
</evidence>
<dbReference type="STRING" id="1213857.A0A484FRY7"/>
<dbReference type="Gene3D" id="3.30.9.10">
    <property type="entry name" value="D-Amino Acid Oxidase, subunit A, domain 2"/>
    <property type="match status" value="1"/>
</dbReference>
<evidence type="ECO:0000256" key="4">
    <source>
        <dbReference type="ARBA" id="ARBA00022827"/>
    </source>
</evidence>
<reference evidence="9" key="2">
    <citation type="journal article" date="2019" name="Mol. Plant Microbe Interact.">
        <title>Genome sequence resources for four phytopathogenic fungi from the Colletotrichum orbiculare species complex.</title>
        <authorList>
            <person name="Gan P."/>
            <person name="Tsushima A."/>
            <person name="Narusaka M."/>
            <person name="Narusaka Y."/>
            <person name="Takano Y."/>
            <person name="Kubo Y."/>
            <person name="Shirasu K."/>
        </authorList>
    </citation>
    <scope>GENOME REANNOTATION</scope>
    <source>
        <strain evidence="9">104-T / ATCC 96160 / CBS 514.97 / LARS 414 / MAFF 240422</strain>
    </source>
</reference>
<evidence type="ECO:0000256" key="6">
    <source>
        <dbReference type="PIRSR" id="PIRSR000189-1"/>
    </source>
</evidence>
<proteinExistence type="inferred from homology"/>
<comment type="caution">
    <text evidence="8">The sequence shown here is derived from an EMBL/GenBank/DDBJ whole genome shotgun (WGS) entry which is preliminary data.</text>
</comment>
<dbReference type="PANTHER" id="PTHR11530:SF26">
    <property type="entry name" value="FAD DEPENDENT OXIDOREDUCTASE SUPERFAMILY (AFU_ORTHOLOGUE AFUA_5G13940)"/>
    <property type="match status" value="1"/>
</dbReference>
<accession>A0A484FRY7</accession>
<comment type="similarity">
    <text evidence="2">Belongs to the DAMOX/DASOX family.</text>
</comment>
<sequence>MLRECLVAQGAGIAVVVLQHPESYRQSNHLQETLDERALVGAGVIGLSTAVRLQQNGHEVSIVARDFPSPFEAIDAKALINYTSQWGGAHNRWVLPANQIEERDHGMALKTYKHMESLVKSNPEAGITFMPGIEYFEDPPEVYKTLTEEKAEKLGLVGFRFLEPSDFPDDKVTWGCEYTTWCVNPMVYCSYLLRKFSLNGGKVYRREVSDPREVFAITGLSSARTAINCSGFGFGDKNSFITRGQTCAVANYSPATVTRQNADGTWTFCVPRNFDGGTIVGGTKEPDNWNAEPSVEVREKLLKDFAATYPPILGDSGEFRVLKDVVGRRPTRRGGLRLEREDAGEGRTIIHAYGLGGRGFELSWGVAEGVVELLEDQEVKARL</sequence>
<evidence type="ECO:0000256" key="2">
    <source>
        <dbReference type="ARBA" id="ARBA00006730"/>
    </source>
</evidence>
<evidence type="ECO:0000313" key="8">
    <source>
        <dbReference type="EMBL" id="TDZ20475.1"/>
    </source>
</evidence>
<dbReference type="OrthoDB" id="2015447at2759"/>
<dbReference type="PROSITE" id="PS00677">
    <property type="entry name" value="DAO"/>
    <property type="match status" value="1"/>
</dbReference>
<evidence type="ECO:0000256" key="5">
    <source>
        <dbReference type="ARBA" id="ARBA00023002"/>
    </source>
</evidence>
<dbReference type="GO" id="GO:0005737">
    <property type="term" value="C:cytoplasm"/>
    <property type="evidence" value="ECO:0007669"/>
    <property type="project" value="TreeGrafter"/>
</dbReference>
<feature type="binding site" evidence="6">
    <location>
        <position position="329"/>
    </location>
    <ligand>
        <name>D-dopa</name>
        <dbReference type="ChEBI" id="CHEBI:149689"/>
    </ligand>
</feature>
<dbReference type="PANTHER" id="PTHR11530">
    <property type="entry name" value="D-AMINO ACID OXIDASE"/>
    <property type="match status" value="1"/>
</dbReference>
<dbReference type="InterPro" id="IPR023209">
    <property type="entry name" value="DAO"/>
</dbReference>
<dbReference type="Gene3D" id="3.40.50.720">
    <property type="entry name" value="NAD(P)-binding Rossmann-like Domain"/>
    <property type="match status" value="1"/>
</dbReference>
<dbReference type="Proteomes" id="UP000014480">
    <property type="component" value="Unassembled WGS sequence"/>
</dbReference>
<dbReference type="SUPFAM" id="SSF51971">
    <property type="entry name" value="Nucleotide-binding domain"/>
    <property type="match status" value="1"/>
</dbReference>
<dbReference type="Pfam" id="PF01266">
    <property type="entry name" value="DAO"/>
    <property type="match status" value="1"/>
</dbReference>
<gene>
    <name evidence="8" type="primary">DAO1</name>
    <name evidence="8" type="ORF">Cob_v006630</name>
</gene>
<keyword evidence="4 6" id="KW-0274">FAD</keyword>
<reference evidence="9" key="1">
    <citation type="journal article" date="2013" name="New Phytol.">
        <title>Comparative genomic and transcriptomic analyses reveal the hemibiotrophic stage shift of Colletotrichum fungi.</title>
        <authorList>
            <person name="Gan P."/>
            <person name="Ikeda K."/>
            <person name="Irieda H."/>
            <person name="Narusaka M."/>
            <person name="O'Connell R.J."/>
            <person name="Narusaka Y."/>
            <person name="Takano Y."/>
            <person name="Kubo Y."/>
            <person name="Shirasu K."/>
        </authorList>
    </citation>
    <scope>NUCLEOTIDE SEQUENCE [LARGE SCALE GENOMIC DNA]</scope>
    <source>
        <strain evidence="9">104-T / ATCC 96160 / CBS 514.97 / LARS 414 / MAFF 240422</strain>
    </source>
</reference>
<dbReference type="EMBL" id="AMCV02000017">
    <property type="protein sequence ID" value="TDZ20475.1"/>
    <property type="molecule type" value="Genomic_DNA"/>
</dbReference>
<feature type="binding site" evidence="6">
    <location>
        <position position="208"/>
    </location>
    <ligand>
        <name>FAD</name>
        <dbReference type="ChEBI" id="CHEBI:57692"/>
    </ligand>
</feature>
<evidence type="ECO:0000256" key="3">
    <source>
        <dbReference type="ARBA" id="ARBA00022630"/>
    </source>
</evidence>
<dbReference type="PIRSF" id="PIRSF000189">
    <property type="entry name" value="D-aa_oxidase"/>
    <property type="match status" value="1"/>
</dbReference>
<feature type="domain" description="FAD dependent oxidoreductase" evidence="7">
    <location>
        <begin position="40"/>
        <end position="373"/>
    </location>
</feature>
<dbReference type="AlphaFoldDB" id="A0A484FRY7"/>
<name>A0A484FRY7_COLOR</name>